<keyword evidence="2" id="KW-1185">Reference proteome</keyword>
<organism evidence="1 2">
    <name type="scientific">Solanum commersonii</name>
    <name type="common">Commerson's wild potato</name>
    <name type="synonym">Commerson's nightshade</name>
    <dbReference type="NCBI Taxonomy" id="4109"/>
    <lineage>
        <taxon>Eukaryota</taxon>
        <taxon>Viridiplantae</taxon>
        <taxon>Streptophyta</taxon>
        <taxon>Embryophyta</taxon>
        <taxon>Tracheophyta</taxon>
        <taxon>Spermatophyta</taxon>
        <taxon>Magnoliopsida</taxon>
        <taxon>eudicotyledons</taxon>
        <taxon>Gunneridae</taxon>
        <taxon>Pentapetalae</taxon>
        <taxon>asterids</taxon>
        <taxon>lamiids</taxon>
        <taxon>Solanales</taxon>
        <taxon>Solanaceae</taxon>
        <taxon>Solanoideae</taxon>
        <taxon>Solaneae</taxon>
        <taxon>Solanum</taxon>
    </lineage>
</organism>
<protein>
    <submittedName>
        <fullName evidence="1">Uncharacterized protein</fullName>
    </submittedName>
</protein>
<sequence>MPSRSLTQLEGHEWRIVTGFDPKHVVESQPLIEATSAIRMTRPVGSRLTHRSKRRCAPPG</sequence>
<evidence type="ECO:0000313" key="2">
    <source>
        <dbReference type="Proteomes" id="UP000824120"/>
    </source>
</evidence>
<dbReference type="Proteomes" id="UP000824120">
    <property type="component" value="Chromosome 2"/>
</dbReference>
<accession>A0A9J6ABK5</accession>
<gene>
    <name evidence="1" type="ORF">H5410_006918</name>
</gene>
<reference evidence="1 2" key="1">
    <citation type="submission" date="2020-09" db="EMBL/GenBank/DDBJ databases">
        <title>De no assembly of potato wild relative species, Solanum commersonii.</title>
        <authorList>
            <person name="Cho K."/>
        </authorList>
    </citation>
    <scope>NUCLEOTIDE SEQUENCE [LARGE SCALE GENOMIC DNA]</scope>
    <source>
        <strain evidence="1">LZ3.2</strain>
        <tissue evidence="1">Leaf</tissue>
    </source>
</reference>
<proteinExistence type="predicted"/>
<evidence type="ECO:0000313" key="1">
    <source>
        <dbReference type="EMBL" id="KAG5621700.1"/>
    </source>
</evidence>
<name>A0A9J6ABK5_SOLCO</name>
<dbReference type="AlphaFoldDB" id="A0A9J6ABK5"/>
<comment type="caution">
    <text evidence="1">The sequence shown here is derived from an EMBL/GenBank/DDBJ whole genome shotgun (WGS) entry which is preliminary data.</text>
</comment>
<dbReference type="EMBL" id="JACXVP010000002">
    <property type="protein sequence ID" value="KAG5621700.1"/>
    <property type="molecule type" value="Genomic_DNA"/>
</dbReference>